<dbReference type="OrthoDB" id="2303771at2759"/>
<gene>
    <name evidence="1" type="ORF">RCL2_002514300</name>
</gene>
<organism evidence="1 2">
    <name type="scientific">Rhizophagus clarus</name>
    <dbReference type="NCBI Taxonomy" id="94130"/>
    <lineage>
        <taxon>Eukaryota</taxon>
        <taxon>Fungi</taxon>
        <taxon>Fungi incertae sedis</taxon>
        <taxon>Mucoromycota</taxon>
        <taxon>Glomeromycotina</taxon>
        <taxon>Glomeromycetes</taxon>
        <taxon>Glomerales</taxon>
        <taxon>Glomeraceae</taxon>
        <taxon>Rhizophagus</taxon>
    </lineage>
</organism>
<protein>
    <submittedName>
        <fullName evidence="1">Uncharacterized protein</fullName>
    </submittedName>
</protein>
<sequence length="95" mass="10872">MAGLYTMLRKQLVGIKNANILQYENIVPMTKCLNIDDSTWQNAISNQQSLIVVKRNEPNLCPGVKVLYATNNICHIIGMMYKTLLRDYNENLPDQ</sequence>
<dbReference type="EMBL" id="BLAL01000274">
    <property type="protein sequence ID" value="GES98606.1"/>
    <property type="molecule type" value="Genomic_DNA"/>
</dbReference>
<accession>A0A8H3M6F1</accession>
<proteinExistence type="predicted"/>
<comment type="caution">
    <text evidence="1">The sequence shown here is derived from an EMBL/GenBank/DDBJ whole genome shotgun (WGS) entry which is preliminary data.</text>
</comment>
<reference evidence="1" key="1">
    <citation type="submission" date="2019-10" db="EMBL/GenBank/DDBJ databases">
        <title>Conservation and host-specific expression of non-tandemly repeated heterogenous ribosome RNA gene in arbuscular mycorrhizal fungi.</title>
        <authorList>
            <person name="Maeda T."/>
            <person name="Kobayashi Y."/>
            <person name="Nakagawa T."/>
            <person name="Ezawa T."/>
            <person name="Yamaguchi K."/>
            <person name="Bino T."/>
            <person name="Nishimoto Y."/>
            <person name="Shigenobu S."/>
            <person name="Kawaguchi M."/>
        </authorList>
    </citation>
    <scope>NUCLEOTIDE SEQUENCE</scope>
    <source>
        <strain evidence="1">HR1</strain>
    </source>
</reference>
<evidence type="ECO:0000313" key="2">
    <source>
        <dbReference type="Proteomes" id="UP000615446"/>
    </source>
</evidence>
<name>A0A8H3M6F1_9GLOM</name>
<dbReference type="Proteomes" id="UP000615446">
    <property type="component" value="Unassembled WGS sequence"/>
</dbReference>
<dbReference type="AlphaFoldDB" id="A0A8H3M6F1"/>
<evidence type="ECO:0000313" key="1">
    <source>
        <dbReference type="EMBL" id="GES98606.1"/>
    </source>
</evidence>